<reference evidence="1 2" key="1">
    <citation type="submission" date="2020-08" db="EMBL/GenBank/DDBJ databases">
        <title>Genomic Encyclopedia of Type Strains, Phase IV (KMG-IV): sequencing the most valuable type-strain genomes for metagenomic binning, comparative biology and taxonomic classification.</title>
        <authorList>
            <person name="Goeker M."/>
        </authorList>
    </citation>
    <scope>NUCLEOTIDE SEQUENCE [LARGE SCALE GENOMIC DNA]</scope>
    <source>
        <strain evidence="1 2">DSM 14552</strain>
    </source>
</reference>
<dbReference type="EMBL" id="JACICY010000001">
    <property type="protein sequence ID" value="MBB3858892.1"/>
    <property type="molecule type" value="Genomic_DNA"/>
</dbReference>
<sequence>MSSYEQRCQEDARLAILAELAQQRDATLNSRSLTTLIEQVVPRRTREWIETQLDWLDTMGAIRVTRSELPGLGPVSLATITRAGRDHVERRIVIHGITLPADAE</sequence>
<keyword evidence="2" id="KW-1185">Reference proteome</keyword>
<dbReference type="Proteomes" id="UP000562395">
    <property type="component" value="Unassembled WGS sequence"/>
</dbReference>
<name>A0A7W5ZVG7_9SPHN</name>
<accession>A0A7W5ZVG7</accession>
<organism evidence="1 2">
    <name type="scientific">Novosphingobium hassiacum</name>
    <dbReference type="NCBI Taxonomy" id="173676"/>
    <lineage>
        <taxon>Bacteria</taxon>
        <taxon>Pseudomonadati</taxon>
        <taxon>Pseudomonadota</taxon>
        <taxon>Alphaproteobacteria</taxon>
        <taxon>Sphingomonadales</taxon>
        <taxon>Sphingomonadaceae</taxon>
        <taxon>Novosphingobium</taxon>
    </lineage>
</organism>
<comment type="caution">
    <text evidence="1">The sequence shown here is derived from an EMBL/GenBank/DDBJ whole genome shotgun (WGS) entry which is preliminary data.</text>
</comment>
<evidence type="ECO:0000313" key="1">
    <source>
        <dbReference type="EMBL" id="MBB3858892.1"/>
    </source>
</evidence>
<gene>
    <name evidence="1" type="ORF">GGQ88_000132</name>
</gene>
<proteinExistence type="predicted"/>
<protein>
    <submittedName>
        <fullName evidence="1">Uncharacterized protein</fullName>
    </submittedName>
</protein>
<evidence type="ECO:0000313" key="2">
    <source>
        <dbReference type="Proteomes" id="UP000562395"/>
    </source>
</evidence>
<dbReference type="RefSeq" id="WP_183611099.1">
    <property type="nucleotide sequence ID" value="NZ_JACICY010000001.1"/>
</dbReference>
<dbReference type="AlphaFoldDB" id="A0A7W5ZVG7"/>